<keyword evidence="3" id="KW-0347">Helicase</keyword>
<dbReference type="CDD" id="cd18032">
    <property type="entry name" value="DEXHc_RE_I_III_res"/>
    <property type="match status" value="1"/>
</dbReference>
<dbReference type="Gene3D" id="3.30.870.10">
    <property type="entry name" value="Endonuclease Chain A"/>
    <property type="match status" value="1"/>
</dbReference>
<dbReference type="SMART" id="SM00487">
    <property type="entry name" value="DEXDc"/>
    <property type="match status" value="1"/>
</dbReference>
<evidence type="ECO:0000313" key="4">
    <source>
        <dbReference type="Proteomes" id="UP000190395"/>
    </source>
</evidence>
<name>A0A1T4P3Q9_9SPIR</name>
<keyword evidence="3" id="KW-0067">ATP-binding</keyword>
<feature type="domain" description="Helicase C-terminal" evidence="2">
    <location>
        <begin position="429"/>
        <end position="596"/>
    </location>
</feature>
<reference evidence="3 4" key="1">
    <citation type="submission" date="2017-02" db="EMBL/GenBank/DDBJ databases">
        <authorList>
            <person name="Peterson S.W."/>
        </authorList>
    </citation>
    <scope>NUCLEOTIDE SEQUENCE [LARGE SCALE GENOMIC DNA]</scope>
    <source>
        <strain evidence="3 4">ATCC BAA-909</strain>
    </source>
</reference>
<dbReference type="Pfam" id="PF13091">
    <property type="entry name" value="PLDc_2"/>
    <property type="match status" value="1"/>
</dbReference>
<dbReference type="SUPFAM" id="SSF52540">
    <property type="entry name" value="P-loop containing nucleoside triphosphate hydrolases"/>
    <property type="match status" value="1"/>
</dbReference>
<dbReference type="GO" id="GO:0005524">
    <property type="term" value="F:ATP binding"/>
    <property type="evidence" value="ECO:0007669"/>
    <property type="project" value="InterPro"/>
</dbReference>
<dbReference type="SUPFAM" id="SSF56024">
    <property type="entry name" value="Phospholipase D/nuclease"/>
    <property type="match status" value="1"/>
</dbReference>
<dbReference type="InterPro" id="IPR021835">
    <property type="entry name" value="DUF3427"/>
</dbReference>
<dbReference type="RefSeq" id="WP_143592629.1">
    <property type="nucleotide sequence ID" value="NZ_FUXC01000008.1"/>
</dbReference>
<organism evidence="3 4">
    <name type="scientific">Treponema berlinense</name>
    <dbReference type="NCBI Taxonomy" id="225004"/>
    <lineage>
        <taxon>Bacteria</taxon>
        <taxon>Pseudomonadati</taxon>
        <taxon>Spirochaetota</taxon>
        <taxon>Spirochaetia</taxon>
        <taxon>Spirochaetales</taxon>
        <taxon>Treponemataceae</taxon>
        <taxon>Treponema</taxon>
    </lineage>
</organism>
<evidence type="ECO:0000259" key="1">
    <source>
        <dbReference type="PROSITE" id="PS51192"/>
    </source>
</evidence>
<dbReference type="InterPro" id="IPR027417">
    <property type="entry name" value="P-loop_NTPase"/>
</dbReference>
<dbReference type="GeneID" id="303367648"/>
<dbReference type="Proteomes" id="UP000190395">
    <property type="component" value="Unassembled WGS sequence"/>
</dbReference>
<dbReference type="STRING" id="225004.SAMN02745152_01415"/>
<dbReference type="PANTHER" id="PTHR47396:SF1">
    <property type="entry name" value="ATP-DEPENDENT HELICASE IRC3-RELATED"/>
    <property type="match status" value="1"/>
</dbReference>
<dbReference type="PROSITE" id="PS51194">
    <property type="entry name" value="HELICASE_CTER"/>
    <property type="match status" value="1"/>
</dbReference>
<evidence type="ECO:0000259" key="2">
    <source>
        <dbReference type="PROSITE" id="PS51194"/>
    </source>
</evidence>
<keyword evidence="3" id="KW-0378">Hydrolase</keyword>
<feature type="domain" description="Helicase ATP-binding" evidence="1">
    <location>
        <begin position="227"/>
        <end position="379"/>
    </location>
</feature>
<dbReference type="EMBL" id="FUXC01000008">
    <property type="protein sequence ID" value="SJZ85947.1"/>
    <property type="molecule type" value="Genomic_DNA"/>
</dbReference>
<dbReference type="Pfam" id="PF26350">
    <property type="entry name" value="DUF8090"/>
    <property type="match status" value="1"/>
</dbReference>
<dbReference type="InterPro" id="IPR001650">
    <property type="entry name" value="Helicase_C-like"/>
</dbReference>
<sequence length="995" mass="114775">MEESFLITNGPVRSFYNELIENLNSCSQFKISVAFITYGGLQVLLETLKALETRNIHGEILTTTYKEMTSPQVLERLSKFKNIHLKIYVPPTQNDGFHAKGYLFHKTSLESEKWTVIIGSSNITGRALKTNVEWNVLQNENCGERQEPGVFTKSVLDEFETLWKSPWAKEYSDEFLISYRDYLAKVKRHQKQESKLLFSYNSFTDENSPSIIQPNEMQQEAIVKLDRLRKTGAKKALAIAATGSGKTYMSVFDALQVKPNHLLFIVHREDILKKAKESFDTICSATEENYSSGFFTGSQKDKNCKYLFATRDTLSRHYKEFDKNAFDYIVLDEAHHASSESYKNILAYFTPDFLLGLTATPERSDNGDIYSIFDNNVAVEIRLRDALSHDLVCPFHYFGLTDAEGIDYSKIKAEPGTSEYIEEIANMLMVNRRVDYIIERMNFYGHDGEKTKALGFCATVKHAKYMAEEFNKRLSKNNGQVAVALSGDDSVEVREKYARLLEDDNSPLQYIFSVDIFNEGIDIPSVNTVLLLRPTDSSIIFIQQLGRGLRKLDGKEFVTVLDFIGNYKKSFLMAIALNGKQDYDRDSLKLEVANDFADLPNGTYIHMDKITKEQILRQLENEKFMSLKYMKESYFSFKHVCGGKVPFLVDYLKHDGSIDPVRFTFFSPNYKTYFDFAAYIEKEAHSEFSLINEDESFRQIMQLLSFYSPARRAEEWIIAETIFNSENYFASVDEIAEKARKYLSFVNKTSIVHACQTLSGTYFDTSEKTRYEKAIFNFDGTSVSFNKNTVDSLENSRFSAQKKLWVEDLIQYNLLRYQNEFGSDDYSENGTLPFLKLYQKYTMRDTALLCDYTKIHSSFRGQGLITSAKPDYFLFVNLHKDADIKDSINYADKFITPEHFQWQSPNSTTQNSEVGQNLIRNIERKIRLHLFVRKFEKVENITQPFIYLGQVSTFPDSAEGNKPITMRFALHSRVPDELFNDFITRTDKMGKNSDN</sequence>
<evidence type="ECO:0000313" key="3">
    <source>
        <dbReference type="EMBL" id="SJZ85947.1"/>
    </source>
</evidence>
<dbReference type="Gene3D" id="3.40.50.300">
    <property type="entry name" value="P-loop containing nucleotide triphosphate hydrolases"/>
    <property type="match status" value="2"/>
</dbReference>
<dbReference type="GO" id="GO:0004386">
    <property type="term" value="F:helicase activity"/>
    <property type="evidence" value="ECO:0007669"/>
    <property type="project" value="UniProtKB-KW"/>
</dbReference>
<dbReference type="GO" id="GO:0003677">
    <property type="term" value="F:DNA binding"/>
    <property type="evidence" value="ECO:0007669"/>
    <property type="project" value="InterPro"/>
</dbReference>
<dbReference type="AlphaFoldDB" id="A0A1T4P3Q9"/>
<protein>
    <submittedName>
        <fullName evidence="3">Helicase conserved C-terminal domain-containing protein</fullName>
    </submittedName>
</protein>
<dbReference type="SMART" id="SM00490">
    <property type="entry name" value="HELICc"/>
    <property type="match status" value="1"/>
</dbReference>
<keyword evidence="4" id="KW-1185">Reference proteome</keyword>
<dbReference type="OrthoDB" id="9802848at2"/>
<dbReference type="Pfam" id="PF00271">
    <property type="entry name" value="Helicase_C"/>
    <property type="match status" value="1"/>
</dbReference>
<dbReference type="GO" id="GO:0016787">
    <property type="term" value="F:hydrolase activity"/>
    <property type="evidence" value="ECO:0007669"/>
    <property type="project" value="InterPro"/>
</dbReference>
<dbReference type="InterPro" id="IPR006935">
    <property type="entry name" value="Helicase/UvrB_N"/>
</dbReference>
<dbReference type="InterPro" id="IPR025202">
    <property type="entry name" value="PLD-like_dom"/>
</dbReference>
<dbReference type="Pfam" id="PF11907">
    <property type="entry name" value="DUF3427"/>
    <property type="match status" value="1"/>
</dbReference>
<dbReference type="PROSITE" id="PS51192">
    <property type="entry name" value="HELICASE_ATP_BIND_1"/>
    <property type="match status" value="1"/>
</dbReference>
<gene>
    <name evidence="3" type="ORF">SAMN02745152_01415</name>
</gene>
<dbReference type="PANTHER" id="PTHR47396">
    <property type="entry name" value="TYPE I RESTRICTION ENZYME ECOKI R PROTEIN"/>
    <property type="match status" value="1"/>
</dbReference>
<dbReference type="InterPro" id="IPR014001">
    <property type="entry name" value="Helicase_ATP-bd"/>
</dbReference>
<dbReference type="CDD" id="cd18799">
    <property type="entry name" value="SF2_C_EcoAI-like"/>
    <property type="match status" value="1"/>
</dbReference>
<dbReference type="InterPro" id="IPR050742">
    <property type="entry name" value="Helicase_Restrict-Modif_Enz"/>
</dbReference>
<dbReference type="GO" id="GO:0005829">
    <property type="term" value="C:cytosol"/>
    <property type="evidence" value="ECO:0007669"/>
    <property type="project" value="TreeGrafter"/>
</dbReference>
<dbReference type="InterPro" id="IPR058403">
    <property type="entry name" value="DUF8090"/>
</dbReference>
<proteinExistence type="predicted"/>
<keyword evidence="3" id="KW-0547">Nucleotide-binding</keyword>
<accession>A0A1T4P3Q9</accession>
<dbReference type="Pfam" id="PF04851">
    <property type="entry name" value="ResIII"/>
    <property type="match status" value="1"/>
</dbReference>